<reference evidence="4 5" key="1">
    <citation type="submission" date="2018-12" db="EMBL/GenBank/DDBJ databases">
        <authorList>
            <consortium name="Pathogen Informatics"/>
        </authorList>
    </citation>
    <scope>NUCLEOTIDE SEQUENCE [LARGE SCALE GENOMIC DNA]</scope>
    <source>
        <strain evidence="4 5">NCTC13652</strain>
    </source>
</reference>
<dbReference type="SUPFAM" id="SSF53756">
    <property type="entry name" value="UDP-Glycosyltransferase/glycogen phosphorylase"/>
    <property type="match status" value="1"/>
</dbReference>
<dbReference type="GO" id="GO:0016757">
    <property type="term" value="F:glycosyltransferase activity"/>
    <property type="evidence" value="ECO:0007669"/>
    <property type="project" value="UniProtKB-KW"/>
</dbReference>
<organism evidence="4 5">
    <name type="scientific">Acidipropionibacterium jensenii</name>
    <dbReference type="NCBI Taxonomy" id="1749"/>
    <lineage>
        <taxon>Bacteria</taxon>
        <taxon>Bacillati</taxon>
        <taxon>Actinomycetota</taxon>
        <taxon>Actinomycetes</taxon>
        <taxon>Propionibacteriales</taxon>
        <taxon>Propionibacteriaceae</taxon>
        <taxon>Acidipropionibacterium</taxon>
    </lineage>
</organism>
<evidence type="ECO:0000256" key="1">
    <source>
        <dbReference type="ARBA" id="ARBA00022676"/>
    </source>
</evidence>
<name>A0A3S4W888_9ACTN</name>
<protein>
    <submittedName>
        <fullName evidence="4">Putative glycosyl transferase</fullName>
    </submittedName>
</protein>
<keyword evidence="5" id="KW-1185">Reference proteome</keyword>
<proteinExistence type="predicted"/>
<gene>
    <name evidence="4" type="ORF">NCTC13652_01300</name>
</gene>
<dbReference type="STRING" id="1122997.GCA_000425285_02249"/>
<evidence type="ECO:0000259" key="3">
    <source>
        <dbReference type="Pfam" id="PF13579"/>
    </source>
</evidence>
<dbReference type="CDD" id="cd03794">
    <property type="entry name" value="GT4_WbuB-like"/>
    <property type="match status" value="1"/>
</dbReference>
<accession>A0A3S4W888</accession>
<dbReference type="EMBL" id="LR134473">
    <property type="protein sequence ID" value="VEI03102.1"/>
    <property type="molecule type" value="Genomic_DNA"/>
</dbReference>
<dbReference type="PANTHER" id="PTHR12526">
    <property type="entry name" value="GLYCOSYLTRANSFERASE"/>
    <property type="match status" value="1"/>
</dbReference>
<dbReference type="InterPro" id="IPR028098">
    <property type="entry name" value="Glyco_trans_4-like_N"/>
</dbReference>
<dbReference type="AlphaFoldDB" id="A0A3S4W888"/>
<dbReference type="Proteomes" id="UP000277858">
    <property type="component" value="Chromosome"/>
</dbReference>
<dbReference type="PANTHER" id="PTHR12526:SF622">
    <property type="entry name" value="GLYCOSYLTRANSFERASE (GROUP I)"/>
    <property type="match status" value="1"/>
</dbReference>
<dbReference type="Pfam" id="PF13579">
    <property type="entry name" value="Glyco_trans_4_4"/>
    <property type="match status" value="1"/>
</dbReference>
<dbReference type="Gene3D" id="3.40.50.2000">
    <property type="entry name" value="Glycogen Phosphorylase B"/>
    <property type="match status" value="2"/>
</dbReference>
<dbReference type="OrthoDB" id="9808602at2"/>
<keyword evidence="1" id="KW-0328">Glycosyltransferase</keyword>
<dbReference type="RefSeq" id="WP_051238545.1">
    <property type="nucleotide sequence ID" value="NZ_LR134473.1"/>
</dbReference>
<evidence type="ECO:0000313" key="4">
    <source>
        <dbReference type="EMBL" id="VEI03102.1"/>
    </source>
</evidence>
<keyword evidence="2 4" id="KW-0808">Transferase</keyword>
<evidence type="ECO:0000256" key="2">
    <source>
        <dbReference type="ARBA" id="ARBA00022679"/>
    </source>
</evidence>
<sequence length="435" mass="48440">MTNRQVIVVNQFAAPHGVVGPTRNVDVFSRTPGWSPHFIGANFAHHAKTRLRTDDPRFTLVWVPRYQRNDIRRLVGWLVFTVEAAVTATVRRGDLVYGSSPHLLNPVAALVAARLRGRPYVCEVRDLWPESLVSAGGMSADGMVFKLLSWLEKHLYESAERVVTVVDWSEHFRDLGVDPVGLMEVIPNGSEPDEFRVEESREQLREEFGIHGLTAVFAGSHGTKDGIPLIVNAAERCPEVHFLLVGEGGDKQACVEDAKSRGITNIEFRDPIPKTEVPKLLRACDIGLHVVAPIPVFDKGMSPTKLFDYMAVGVPVVTNARRPLRNVISDDEIGAVVDPDDIASGVRRVVGADPDTRARWFAREQELIETVYSRTAAGKRLSMVLEEVMSEWRDGRSRTWSGRLQYRVRKTPSRLAARLSASLRGMTQASRVRIG</sequence>
<feature type="domain" description="Glycosyltransferase subfamily 4-like N-terminal" evidence="3">
    <location>
        <begin position="49"/>
        <end position="189"/>
    </location>
</feature>
<dbReference type="Pfam" id="PF13692">
    <property type="entry name" value="Glyco_trans_1_4"/>
    <property type="match status" value="1"/>
</dbReference>
<evidence type="ECO:0000313" key="5">
    <source>
        <dbReference type="Proteomes" id="UP000277858"/>
    </source>
</evidence>